<evidence type="ECO:0000313" key="3">
    <source>
        <dbReference type="EMBL" id="AYV77197.1"/>
    </source>
</evidence>
<dbReference type="InterPro" id="IPR014044">
    <property type="entry name" value="CAP_dom"/>
</dbReference>
<dbReference type="SMART" id="SM00198">
    <property type="entry name" value="SCP"/>
    <property type="match status" value="1"/>
</dbReference>
<dbReference type="Gene3D" id="3.40.33.10">
    <property type="entry name" value="CAP"/>
    <property type="match status" value="1"/>
</dbReference>
<organism evidence="3">
    <name type="scientific">Barrevirus sp</name>
    <dbReference type="NCBI Taxonomy" id="2487763"/>
    <lineage>
        <taxon>Viruses</taxon>
        <taxon>Varidnaviria</taxon>
        <taxon>Bamfordvirae</taxon>
        <taxon>Nucleocytoviricota</taxon>
        <taxon>Megaviricetes</taxon>
        <taxon>Imitervirales</taxon>
        <taxon>Mimiviridae</taxon>
        <taxon>Klosneuvirinae</taxon>
    </lineage>
</organism>
<sequence length="223" mass="25218">MKISDEPILFGLLIIFLIIAVINVIIVYWYKPKSIESSPLTKAAKDKNIWTPQQWLDAHNKVRDSVNLPHLIWDKQLAQDALDYANNGPTPDQFGVPSHPCDQGAGHSCKTATGFCLNNYPNYFCHSADASRFIRGVQQGENISWACPKTEYSDATIMQELIYERKKYVYPQTPKENPDSGHYTQLVNRKVTKVGCGCANCGDGARLCICRYDYYQLGDEVPY</sequence>
<reference evidence="3" key="1">
    <citation type="submission" date="2018-10" db="EMBL/GenBank/DDBJ databases">
        <title>Hidden diversity of soil giant viruses.</title>
        <authorList>
            <person name="Schulz F."/>
            <person name="Alteio L."/>
            <person name="Goudeau D."/>
            <person name="Ryan E.M."/>
            <person name="Malmstrom R.R."/>
            <person name="Blanchard J."/>
            <person name="Woyke T."/>
        </authorList>
    </citation>
    <scope>NUCLEOTIDE SEQUENCE</scope>
    <source>
        <strain evidence="3">BAV1</strain>
    </source>
</reference>
<proteinExistence type="predicted"/>
<keyword evidence="1" id="KW-0472">Membrane</keyword>
<keyword evidence="1" id="KW-1133">Transmembrane helix</keyword>
<accession>A0A3G4ZQN1</accession>
<evidence type="ECO:0000256" key="1">
    <source>
        <dbReference type="SAM" id="Phobius"/>
    </source>
</evidence>
<protein>
    <submittedName>
        <fullName evidence="3">SCP-like extracellular protein domain</fullName>
    </submittedName>
</protein>
<dbReference type="PANTHER" id="PTHR10334">
    <property type="entry name" value="CYSTEINE-RICH SECRETORY PROTEIN-RELATED"/>
    <property type="match status" value="1"/>
</dbReference>
<gene>
    <name evidence="3" type="ORF">Barrevirus18_11</name>
</gene>
<dbReference type="SUPFAM" id="SSF55797">
    <property type="entry name" value="PR-1-like"/>
    <property type="match status" value="1"/>
</dbReference>
<dbReference type="InterPro" id="IPR035940">
    <property type="entry name" value="CAP_sf"/>
</dbReference>
<keyword evidence="1" id="KW-0812">Transmembrane</keyword>
<feature type="transmembrane region" description="Helical" evidence="1">
    <location>
        <begin position="7"/>
        <end position="30"/>
    </location>
</feature>
<dbReference type="InterPro" id="IPR001283">
    <property type="entry name" value="CRISP-related"/>
</dbReference>
<evidence type="ECO:0000259" key="2">
    <source>
        <dbReference type="SMART" id="SM00198"/>
    </source>
</evidence>
<name>A0A3G4ZQN1_9VIRU</name>
<feature type="domain" description="SCP" evidence="2">
    <location>
        <begin position="50"/>
        <end position="217"/>
    </location>
</feature>
<dbReference type="EMBL" id="MK072015">
    <property type="protein sequence ID" value="AYV77197.1"/>
    <property type="molecule type" value="Genomic_DNA"/>
</dbReference>
<dbReference type="Pfam" id="PF00188">
    <property type="entry name" value="CAP"/>
    <property type="match status" value="1"/>
</dbReference>